<dbReference type="InterPro" id="IPR036390">
    <property type="entry name" value="WH_DNA-bd_sf"/>
</dbReference>
<dbReference type="Pfam" id="PF03466">
    <property type="entry name" value="LysR_substrate"/>
    <property type="match status" value="1"/>
</dbReference>
<evidence type="ECO:0000256" key="3">
    <source>
        <dbReference type="ARBA" id="ARBA00023125"/>
    </source>
</evidence>
<evidence type="ECO:0000256" key="7">
    <source>
        <dbReference type="ARBA" id="ARBA00083243"/>
    </source>
</evidence>
<keyword evidence="10" id="KW-1185">Reference proteome</keyword>
<accession>A0A1C3X013</accession>
<dbReference type="InterPro" id="IPR036388">
    <property type="entry name" value="WH-like_DNA-bd_sf"/>
</dbReference>
<evidence type="ECO:0000256" key="5">
    <source>
        <dbReference type="ARBA" id="ARBA00054626"/>
    </source>
</evidence>
<dbReference type="Gene3D" id="3.40.190.10">
    <property type="entry name" value="Periplasmic binding protein-like II"/>
    <property type="match status" value="2"/>
</dbReference>
<evidence type="ECO:0000313" key="9">
    <source>
        <dbReference type="EMBL" id="SCB45612.1"/>
    </source>
</evidence>
<sequence>MQGRHRVSLNAIRVFAIVARTGSLTGAGAELGVTSGAVSHQLKKLEDELGVSFFRRGNNTVSLTEVGRRFYQEVAPAIGLIERSAEALYRDENEISVHATTSLALRWLIPSLDRFRALCPQVRVRVETSSARGFPAVPDSDVSIRHFRIGEVAEGWEFLARDLRRPVVSPGLLARDVEDREIAVPRLPALQCCVGNWDWQLWCEAFHFSPADLSFGHAFDTDDAALHACVAGLGVLLAPTILTGREMKSGALVNLPGYEPVETGTYRYRRRSESRAVRQFCSWMDAEMRNLE</sequence>
<dbReference type="InterPro" id="IPR058163">
    <property type="entry name" value="LysR-type_TF_proteobact-type"/>
</dbReference>
<reference evidence="10" key="1">
    <citation type="submission" date="2016-08" db="EMBL/GenBank/DDBJ databases">
        <authorList>
            <person name="Varghese N."/>
            <person name="Submissions Spin"/>
        </authorList>
    </citation>
    <scope>NUCLEOTIDE SEQUENCE [LARGE SCALE GENOMIC DNA]</scope>
    <source>
        <strain evidence="10">HAMBI 2975</strain>
    </source>
</reference>
<keyword evidence="2" id="KW-0805">Transcription regulation</keyword>
<feature type="domain" description="HTH lysR-type" evidence="8">
    <location>
        <begin position="7"/>
        <end position="64"/>
    </location>
</feature>
<dbReference type="SUPFAM" id="SSF53850">
    <property type="entry name" value="Periplasmic binding protein-like II"/>
    <property type="match status" value="1"/>
</dbReference>
<dbReference type="PANTHER" id="PTHR30537:SF5">
    <property type="entry name" value="HTH-TYPE TRANSCRIPTIONAL ACTIVATOR TTDR-RELATED"/>
    <property type="match status" value="1"/>
</dbReference>
<proteinExistence type="inferred from homology"/>
<dbReference type="STRING" id="410764.GA0061103_6747"/>
<dbReference type="Pfam" id="PF00126">
    <property type="entry name" value="HTH_1"/>
    <property type="match status" value="1"/>
</dbReference>
<keyword evidence="4" id="KW-0804">Transcription</keyword>
<dbReference type="SUPFAM" id="SSF46785">
    <property type="entry name" value="Winged helix' DNA-binding domain"/>
    <property type="match status" value="1"/>
</dbReference>
<dbReference type="Gene3D" id="1.10.10.10">
    <property type="entry name" value="Winged helix-like DNA-binding domain superfamily/Winged helix DNA-binding domain"/>
    <property type="match status" value="1"/>
</dbReference>
<dbReference type="FunFam" id="1.10.10.10:FF:000001">
    <property type="entry name" value="LysR family transcriptional regulator"/>
    <property type="match status" value="1"/>
</dbReference>
<dbReference type="EMBL" id="FMAG01000009">
    <property type="protein sequence ID" value="SCB45612.1"/>
    <property type="molecule type" value="Genomic_DNA"/>
</dbReference>
<dbReference type="OrthoDB" id="9794694at2"/>
<evidence type="ECO:0000259" key="8">
    <source>
        <dbReference type="PROSITE" id="PS50931"/>
    </source>
</evidence>
<dbReference type="PROSITE" id="PS50931">
    <property type="entry name" value="HTH_LYSR"/>
    <property type="match status" value="1"/>
</dbReference>
<gene>
    <name evidence="9" type="ORF">GA0061103_6747</name>
</gene>
<comment type="similarity">
    <text evidence="1">Belongs to the LysR transcriptional regulatory family.</text>
</comment>
<name>A0A1C3X013_9HYPH</name>
<dbReference type="GO" id="GO:0003677">
    <property type="term" value="F:DNA binding"/>
    <property type="evidence" value="ECO:0007669"/>
    <property type="project" value="UniProtKB-KW"/>
</dbReference>
<dbReference type="AlphaFoldDB" id="A0A1C3X013"/>
<keyword evidence="3" id="KW-0238">DNA-binding</keyword>
<protein>
    <recommendedName>
        <fullName evidence="6">HTH-type transcriptional regulator TtuA</fullName>
    </recommendedName>
    <alternativeName>
        <fullName evidence="7">Tartrate utilization transcriptional regulator</fullName>
    </alternativeName>
</protein>
<evidence type="ECO:0000256" key="2">
    <source>
        <dbReference type="ARBA" id="ARBA00023015"/>
    </source>
</evidence>
<dbReference type="RefSeq" id="WP_092717240.1">
    <property type="nucleotide sequence ID" value="NZ_FMAG01000009.1"/>
</dbReference>
<dbReference type="PANTHER" id="PTHR30537">
    <property type="entry name" value="HTH-TYPE TRANSCRIPTIONAL REGULATOR"/>
    <property type="match status" value="1"/>
</dbReference>
<evidence type="ECO:0000256" key="6">
    <source>
        <dbReference type="ARBA" id="ARBA00067332"/>
    </source>
</evidence>
<evidence type="ECO:0000313" key="10">
    <source>
        <dbReference type="Proteomes" id="UP000199101"/>
    </source>
</evidence>
<dbReference type="InterPro" id="IPR000847">
    <property type="entry name" value="LysR_HTH_N"/>
</dbReference>
<dbReference type="Proteomes" id="UP000199101">
    <property type="component" value="Unassembled WGS sequence"/>
</dbReference>
<dbReference type="GO" id="GO:0003700">
    <property type="term" value="F:DNA-binding transcription factor activity"/>
    <property type="evidence" value="ECO:0007669"/>
    <property type="project" value="InterPro"/>
</dbReference>
<comment type="function">
    <text evidence="5">Transcriptional regulator of the ttuABCDE tartrate utilization operon.</text>
</comment>
<evidence type="ECO:0000256" key="1">
    <source>
        <dbReference type="ARBA" id="ARBA00009437"/>
    </source>
</evidence>
<evidence type="ECO:0000256" key="4">
    <source>
        <dbReference type="ARBA" id="ARBA00023163"/>
    </source>
</evidence>
<dbReference type="InterPro" id="IPR005119">
    <property type="entry name" value="LysR_subst-bd"/>
</dbReference>
<organism evidence="9 10">
    <name type="scientific">Rhizobium multihospitium</name>
    <dbReference type="NCBI Taxonomy" id="410764"/>
    <lineage>
        <taxon>Bacteria</taxon>
        <taxon>Pseudomonadati</taxon>
        <taxon>Pseudomonadota</taxon>
        <taxon>Alphaproteobacteria</taxon>
        <taxon>Hyphomicrobiales</taxon>
        <taxon>Rhizobiaceae</taxon>
        <taxon>Rhizobium/Agrobacterium group</taxon>
        <taxon>Rhizobium</taxon>
    </lineage>
</organism>